<comment type="caution">
    <text evidence="3">The sequence shown here is derived from an EMBL/GenBank/DDBJ whole genome shotgun (WGS) entry which is preliminary data.</text>
</comment>
<dbReference type="InterPro" id="IPR013894">
    <property type="entry name" value="RMI1_OB"/>
</dbReference>
<gene>
    <name evidence="3" type="ORF">FA13DRAFT_1637141</name>
</gene>
<dbReference type="EMBL" id="QPFP01000055">
    <property type="protein sequence ID" value="TEB25650.1"/>
    <property type="molecule type" value="Genomic_DNA"/>
</dbReference>
<dbReference type="STRING" id="71717.A0A4Y7SUV9"/>
<feature type="compositionally biased region" description="Polar residues" evidence="1">
    <location>
        <begin position="107"/>
        <end position="116"/>
    </location>
</feature>
<evidence type="ECO:0000313" key="4">
    <source>
        <dbReference type="Proteomes" id="UP000298030"/>
    </source>
</evidence>
<reference evidence="3 4" key="1">
    <citation type="journal article" date="2019" name="Nat. Ecol. Evol.">
        <title>Megaphylogeny resolves global patterns of mushroom evolution.</title>
        <authorList>
            <person name="Varga T."/>
            <person name="Krizsan K."/>
            <person name="Foldi C."/>
            <person name="Dima B."/>
            <person name="Sanchez-Garcia M."/>
            <person name="Sanchez-Ramirez S."/>
            <person name="Szollosi G.J."/>
            <person name="Szarkandi J.G."/>
            <person name="Papp V."/>
            <person name="Albert L."/>
            <person name="Andreopoulos W."/>
            <person name="Angelini C."/>
            <person name="Antonin V."/>
            <person name="Barry K.W."/>
            <person name="Bougher N.L."/>
            <person name="Buchanan P."/>
            <person name="Buyck B."/>
            <person name="Bense V."/>
            <person name="Catcheside P."/>
            <person name="Chovatia M."/>
            <person name="Cooper J."/>
            <person name="Damon W."/>
            <person name="Desjardin D."/>
            <person name="Finy P."/>
            <person name="Geml J."/>
            <person name="Haridas S."/>
            <person name="Hughes K."/>
            <person name="Justo A."/>
            <person name="Karasinski D."/>
            <person name="Kautmanova I."/>
            <person name="Kiss B."/>
            <person name="Kocsube S."/>
            <person name="Kotiranta H."/>
            <person name="LaButti K.M."/>
            <person name="Lechner B.E."/>
            <person name="Liimatainen K."/>
            <person name="Lipzen A."/>
            <person name="Lukacs Z."/>
            <person name="Mihaltcheva S."/>
            <person name="Morgado L.N."/>
            <person name="Niskanen T."/>
            <person name="Noordeloos M.E."/>
            <person name="Ohm R.A."/>
            <person name="Ortiz-Santana B."/>
            <person name="Ovrebo C."/>
            <person name="Racz N."/>
            <person name="Riley R."/>
            <person name="Savchenko A."/>
            <person name="Shiryaev A."/>
            <person name="Soop K."/>
            <person name="Spirin V."/>
            <person name="Szebenyi C."/>
            <person name="Tomsovsky M."/>
            <person name="Tulloss R.E."/>
            <person name="Uehling J."/>
            <person name="Grigoriev I.V."/>
            <person name="Vagvolgyi C."/>
            <person name="Papp T."/>
            <person name="Martin F.M."/>
            <person name="Miettinen O."/>
            <person name="Hibbett D.S."/>
            <person name="Nagy L.G."/>
        </authorList>
    </citation>
    <scope>NUCLEOTIDE SEQUENCE [LARGE SCALE GENOMIC DNA]</scope>
    <source>
        <strain evidence="3 4">FP101781</strain>
    </source>
</reference>
<feature type="non-terminal residue" evidence="3">
    <location>
        <position position="1"/>
    </location>
</feature>
<protein>
    <recommendedName>
        <fullName evidence="2">RecQ mediated genome instability protein 1 OB-fold domain-containing protein</fullName>
    </recommendedName>
</protein>
<evidence type="ECO:0000313" key="3">
    <source>
        <dbReference type="EMBL" id="TEB25650.1"/>
    </source>
</evidence>
<sequence length="174" mass="19625">IVEERGCEPEFTLAVYKREVDEAIRSTSFRDSAAPGTGLPNRINQGKVNDFIEGPITLELVHMTDIGVSALRLERVRQYREHRALMDRMGHTVDPPEEQSAPGSPRSDWQSAASSTADEYPRRRLKMFLSDGFLELQAIEIERLPLELGTTPMGIKVQCIRVRVPSHISPQPFL</sequence>
<evidence type="ECO:0000259" key="2">
    <source>
        <dbReference type="Pfam" id="PF08585"/>
    </source>
</evidence>
<name>A0A4Y7SUV9_COPMI</name>
<dbReference type="Proteomes" id="UP000298030">
    <property type="component" value="Unassembled WGS sequence"/>
</dbReference>
<feature type="domain" description="RecQ mediated genome instability protein 1 OB-fold" evidence="2">
    <location>
        <begin position="39"/>
        <end position="164"/>
    </location>
</feature>
<dbReference type="Pfam" id="PF08585">
    <property type="entry name" value="RMI1_N_C"/>
    <property type="match status" value="1"/>
</dbReference>
<keyword evidence="4" id="KW-1185">Reference proteome</keyword>
<dbReference type="AlphaFoldDB" id="A0A4Y7SUV9"/>
<evidence type="ECO:0000256" key="1">
    <source>
        <dbReference type="SAM" id="MobiDB-lite"/>
    </source>
</evidence>
<dbReference type="InterPro" id="IPR042470">
    <property type="entry name" value="RMI1_N_C_sf"/>
</dbReference>
<dbReference type="OrthoDB" id="341511at2759"/>
<feature type="region of interest" description="Disordered" evidence="1">
    <location>
        <begin position="86"/>
        <end position="116"/>
    </location>
</feature>
<accession>A0A4Y7SUV9</accession>
<organism evidence="3 4">
    <name type="scientific">Coprinellus micaceus</name>
    <name type="common">Glistening ink-cap mushroom</name>
    <name type="synonym">Coprinus micaceus</name>
    <dbReference type="NCBI Taxonomy" id="71717"/>
    <lineage>
        <taxon>Eukaryota</taxon>
        <taxon>Fungi</taxon>
        <taxon>Dikarya</taxon>
        <taxon>Basidiomycota</taxon>
        <taxon>Agaricomycotina</taxon>
        <taxon>Agaricomycetes</taxon>
        <taxon>Agaricomycetidae</taxon>
        <taxon>Agaricales</taxon>
        <taxon>Agaricineae</taxon>
        <taxon>Psathyrellaceae</taxon>
        <taxon>Coprinellus</taxon>
    </lineage>
</organism>
<proteinExistence type="predicted"/>
<dbReference type="Gene3D" id="2.40.50.770">
    <property type="entry name" value="RecQ-mediated genome instability protein Rmi1, C-terminal domain"/>
    <property type="match status" value="1"/>
</dbReference>